<keyword evidence="3" id="KW-0349">Heme</keyword>
<evidence type="ECO:0000313" key="10">
    <source>
        <dbReference type="Proteomes" id="UP001085076"/>
    </source>
</evidence>
<reference evidence="9" key="1">
    <citation type="submission" date="2021-03" db="EMBL/GenBank/DDBJ databases">
        <authorList>
            <person name="Li Z."/>
            <person name="Yang C."/>
        </authorList>
    </citation>
    <scope>NUCLEOTIDE SEQUENCE</scope>
    <source>
        <strain evidence="9">Dzin_1.0</strain>
        <tissue evidence="9">Leaf</tissue>
    </source>
</reference>
<keyword evidence="6" id="KW-0408">Iron</keyword>
<evidence type="ECO:0000256" key="6">
    <source>
        <dbReference type="ARBA" id="ARBA00023004"/>
    </source>
</evidence>
<dbReference type="PANTHER" id="PTHR47955">
    <property type="entry name" value="CYTOCHROME P450 FAMILY 71 PROTEIN"/>
    <property type="match status" value="1"/>
</dbReference>
<comment type="cofactor">
    <cofactor evidence="1">
        <name>heme</name>
        <dbReference type="ChEBI" id="CHEBI:30413"/>
    </cofactor>
</comment>
<keyword evidence="10" id="KW-1185">Reference proteome</keyword>
<keyword evidence="8" id="KW-0812">Transmembrane</keyword>
<dbReference type="GO" id="GO:0020037">
    <property type="term" value="F:heme binding"/>
    <property type="evidence" value="ECO:0007669"/>
    <property type="project" value="InterPro"/>
</dbReference>
<dbReference type="InterPro" id="IPR036396">
    <property type="entry name" value="Cyt_P450_sf"/>
</dbReference>
<keyword evidence="8" id="KW-0472">Membrane</keyword>
<evidence type="ECO:0000256" key="4">
    <source>
        <dbReference type="ARBA" id="ARBA00022723"/>
    </source>
</evidence>
<comment type="caution">
    <text evidence="9">The sequence shown here is derived from an EMBL/GenBank/DDBJ whole genome shotgun (WGS) entry which is preliminary data.</text>
</comment>
<keyword evidence="8" id="KW-1133">Transmembrane helix</keyword>
<dbReference type="InterPro" id="IPR001128">
    <property type="entry name" value="Cyt_P450"/>
</dbReference>
<feature type="transmembrane region" description="Helical" evidence="8">
    <location>
        <begin position="6"/>
        <end position="24"/>
    </location>
</feature>
<evidence type="ECO:0000256" key="5">
    <source>
        <dbReference type="ARBA" id="ARBA00023002"/>
    </source>
</evidence>
<accession>A0A9D5CW07</accession>
<dbReference type="Pfam" id="PF00067">
    <property type="entry name" value="p450"/>
    <property type="match status" value="1"/>
</dbReference>
<sequence>MELIKLVHPSILIISFIFLLKVLISTTTTKISRSRNSSNGGVSKLPPGPRALPIIGNLHQLWGSVLPHRRLMELSKKHGPLMHLKLGEVSAIVVSSREAAREMMKTNDISICDRPVTPSTEVFAYGGQGILLAPYGDYWRQIRKICVLELLSQKRVQSFRSIREEEVFNLIQSIHSEISCSTSSSLVNISQKISALTNDITTRAVMGNQLKEQEFFLKALNEAVVATAGFSLPDFFPSMKLLKYINGLNRRLRRNQRELDRLFLSILREHEQRKMDQQAATANRQGAGEAEAVLDDTEGLLEILLRIKDDAGLELPITLEGVKCVLY</sequence>
<comment type="similarity">
    <text evidence="2">Belongs to the cytochrome P450 family.</text>
</comment>
<dbReference type="GO" id="GO:0005506">
    <property type="term" value="F:iron ion binding"/>
    <property type="evidence" value="ECO:0007669"/>
    <property type="project" value="InterPro"/>
</dbReference>
<name>A0A9D5CW07_9LILI</name>
<dbReference type="AlphaFoldDB" id="A0A9D5CW07"/>
<feature type="non-terminal residue" evidence="9">
    <location>
        <position position="327"/>
    </location>
</feature>
<reference evidence="9" key="2">
    <citation type="journal article" date="2022" name="Hortic Res">
        <title>The genome of Dioscorea zingiberensis sheds light on the biosynthesis, origin and evolution of the medicinally important diosgenin saponins.</title>
        <authorList>
            <person name="Li Y."/>
            <person name="Tan C."/>
            <person name="Li Z."/>
            <person name="Guo J."/>
            <person name="Li S."/>
            <person name="Chen X."/>
            <person name="Wang C."/>
            <person name="Dai X."/>
            <person name="Yang H."/>
            <person name="Song W."/>
            <person name="Hou L."/>
            <person name="Xu J."/>
            <person name="Tong Z."/>
            <person name="Xu A."/>
            <person name="Yuan X."/>
            <person name="Wang W."/>
            <person name="Yang Q."/>
            <person name="Chen L."/>
            <person name="Sun Z."/>
            <person name="Wang K."/>
            <person name="Pan B."/>
            <person name="Chen J."/>
            <person name="Bao Y."/>
            <person name="Liu F."/>
            <person name="Qi X."/>
            <person name="Gang D.R."/>
            <person name="Wen J."/>
            <person name="Li J."/>
        </authorList>
    </citation>
    <scope>NUCLEOTIDE SEQUENCE</scope>
    <source>
        <strain evidence="9">Dzin_1.0</strain>
    </source>
</reference>
<dbReference type="PANTHER" id="PTHR47955:SF19">
    <property type="entry name" value="CYTOCHROME P450 71A9-LIKE ISOFORM X1"/>
    <property type="match status" value="1"/>
</dbReference>
<dbReference type="EMBL" id="JAGGNH010000002">
    <property type="protein sequence ID" value="KAJ0980124.1"/>
    <property type="molecule type" value="Genomic_DNA"/>
</dbReference>
<dbReference type="Gene3D" id="1.10.630.10">
    <property type="entry name" value="Cytochrome P450"/>
    <property type="match status" value="1"/>
</dbReference>
<proteinExistence type="inferred from homology"/>
<evidence type="ECO:0000256" key="2">
    <source>
        <dbReference type="ARBA" id="ARBA00010617"/>
    </source>
</evidence>
<dbReference type="OrthoDB" id="1470350at2759"/>
<organism evidence="9 10">
    <name type="scientific">Dioscorea zingiberensis</name>
    <dbReference type="NCBI Taxonomy" id="325984"/>
    <lineage>
        <taxon>Eukaryota</taxon>
        <taxon>Viridiplantae</taxon>
        <taxon>Streptophyta</taxon>
        <taxon>Embryophyta</taxon>
        <taxon>Tracheophyta</taxon>
        <taxon>Spermatophyta</taxon>
        <taxon>Magnoliopsida</taxon>
        <taxon>Liliopsida</taxon>
        <taxon>Dioscoreales</taxon>
        <taxon>Dioscoreaceae</taxon>
        <taxon>Dioscorea</taxon>
    </lineage>
</organism>
<evidence type="ECO:0000256" key="3">
    <source>
        <dbReference type="ARBA" id="ARBA00022617"/>
    </source>
</evidence>
<keyword evidence="7" id="KW-0503">Monooxygenase</keyword>
<evidence type="ECO:0000256" key="8">
    <source>
        <dbReference type="SAM" id="Phobius"/>
    </source>
</evidence>
<dbReference type="GO" id="GO:0004497">
    <property type="term" value="F:monooxygenase activity"/>
    <property type="evidence" value="ECO:0007669"/>
    <property type="project" value="UniProtKB-KW"/>
</dbReference>
<gene>
    <name evidence="9" type="ORF">J5N97_008379</name>
</gene>
<dbReference type="Proteomes" id="UP001085076">
    <property type="component" value="Miscellaneous, Linkage group lg02"/>
</dbReference>
<dbReference type="SUPFAM" id="SSF48264">
    <property type="entry name" value="Cytochrome P450"/>
    <property type="match status" value="1"/>
</dbReference>
<evidence type="ECO:0000256" key="7">
    <source>
        <dbReference type="ARBA" id="ARBA00023033"/>
    </source>
</evidence>
<keyword evidence="5" id="KW-0560">Oxidoreductase</keyword>
<evidence type="ECO:0008006" key="11">
    <source>
        <dbReference type="Google" id="ProtNLM"/>
    </source>
</evidence>
<keyword evidence="4" id="KW-0479">Metal-binding</keyword>
<dbReference type="GO" id="GO:0016705">
    <property type="term" value="F:oxidoreductase activity, acting on paired donors, with incorporation or reduction of molecular oxygen"/>
    <property type="evidence" value="ECO:0007669"/>
    <property type="project" value="InterPro"/>
</dbReference>
<evidence type="ECO:0000313" key="9">
    <source>
        <dbReference type="EMBL" id="KAJ0980124.1"/>
    </source>
</evidence>
<protein>
    <recommendedName>
        <fullName evidence="11">Cytochrome P450</fullName>
    </recommendedName>
</protein>
<evidence type="ECO:0000256" key="1">
    <source>
        <dbReference type="ARBA" id="ARBA00001971"/>
    </source>
</evidence>